<keyword evidence="1" id="KW-0812">Transmembrane</keyword>
<feature type="domain" description="NACHT" evidence="3">
    <location>
        <begin position="131"/>
        <end position="224"/>
    </location>
</feature>
<organism evidence="4 5">
    <name type="scientific">Actinokineospora terrae</name>
    <dbReference type="NCBI Taxonomy" id="155974"/>
    <lineage>
        <taxon>Bacteria</taxon>
        <taxon>Bacillati</taxon>
        <taxon>Actinomycetota</taxon>
        <taxon>Actinomycetes</taxon>
        <taxon>Pseudonocardiales</taxon>
        <taxon>Pseudonocardiaceae</taxon>
        <taxon>Actinokineospora</taxon>
    </lineage>
</organism>
<evidence type="ECO:0000256" key="1">
    <source>
        <dbReference type="SAM" id="Phobius"/>
    </source>
</evidence>
<evidence type="ECO:0000313" key="5">
    <source>
        <dbReference type="Proteomes" id="UP000199051"/>
    </source>
</evidence>
<feature type="chain" id="PRO_5011715266" evidence="2">
    <location>
        <begin position="26"/>
        <end position="1037"/>
    </location>
</feature>
<feature type="transmembrane region" description="Helical" evidence="1">
    <location>
        <begin position="442"/>
        <end position="461"/>
    </location>
</feature>
<keyword evidence="2" id="KW-0732">Signal</keyword>
<gene>
    <name evidence="4" type="ORF">SAMN04487818_106193</name>
</gene>
<dbReference type="PROSITE" id="PS50837">
    <property type="entry name" value="NACHT"/>
    <property type="match status" value="1"/>
</dbReference>
<proteinExistence type="predicted"/>
<name>A0A1H9TCI0_9PSEU</name>
<feature type="transmembrane region" description="Helical" evidence="1">
    <location>
        <begin position="622"/>
        <end position="641"/>
    </location>
</feature>
<dbReference type="RefSeq" id="WP_092778645.1">
    <property type="nucleotide sequence ID" value="NZ_FOGI01000006.1"/>
</dbReference>
<dbReference type="InterPro" id="IPR027417">
    <property type="entry name" value="P-loop_NTPase"/>
</dbReference>
<dbReference type="AlphaFoldDB" id="A0A1H9TCI0"/>
<feature type="transmembrane region" description="Helical" evidence="1">
    <location>
        <begin position="524"/>
        <end position="546"/>
    </location>
</feature>
<evidence type="ECO:0000259" key="3">
    <source>
        <dbReference type="PROSITE" id="PS50837"/>
    </source>
</evidence>
<dbReference type="Proteomes" id="UP000199051">
    <property type="component" value="Unassembled WGS sequence"/>
</dbReference>
<keyword evidence="1" id="KW-1133">Transmembrane helix</keyword>
<accession>A0A1H9TCI0</accession>
<feature type="transmembrane region" description="Helical" evidence="1">
    <location>
        <begin position="566"/>
        <end position="585"/>
    </location>
</feature>
<dbReference type="SUPFAM" id="SSF52540">
    <property type="entry name" value="P-loop containing nucleoside triphosphate hydrolases"/>
    <property type="match status" value="1"/>
</dbReference>
<evidence type="ECO:0000256" key="2">
    <source>
        <dbReference type="SAM" id="SignalP"/>
    </source>
</evidence>
<dbReference type="STRING" id="155974.SAMN04487818_106193"/>
<reference evidence="5" key="1">
    <citation type="submission" date="2016-10" db="EMBL/GenBank/DDBJ databases">
        <authorList>
            <person name="Varghese N."/>
            <person name="Submissions S."/>
        </authorList>
    </citation>
    <scope>NUCLEOTIDE SEQUENCE [LARGE SCALE GENOMIC DNA]</scope>
    <source>
        <strain evidence="5">DSM 44260</strain>
    </source>
</reference>
<feature type="transmembrane region" description="Helical" evidence="1">
    <location>
        <begin position="482"/>
        <end position="504"/>
    </location>
</feature>
<keyword evidence="5" id="KW-1185">Reference proteome</keyword>
<feature type="signal peptide" evidence="2">
    <location>
        <begin position="1"/>
        <end position="25"/>
    </location>
</feature>
<feature type="transmembrane region" description="Helical" evidence="1">
    <location>
        <begin position="405"/>
        <end position="430"/>
    </location>
</feature>
<protein>
    <submittedName>
        <fullName evidence="4">NACHT domain-containing protein</fullName>
    </submittedName>
</protein>
<feature type="transmembrane region" description="Helical" evidence="1">
    <location>
        <begin position="713"/>
        <end position="736"/>
    </location>
</feature>
<evidence type="ECO:0000313" key="4">
    <source>
        <dbReference type="EMBL" id="SER94818.1"/>
    </source>
</evidence>
<keyword evidence="1" id="KW-0472">Membrane</keyword>
<sequence>MQPRTTRVVLLGALVLLCAAVAAWMAGNDLDTNDRIASVTAMVFAAVGLAVGIIGATEPREHRHRDIDSLADDLAGTVADEWAEEATARRLRDPHVLPVAWSSEWLTGRVDGPFDEVAARVARGYSGIGSGRMLVLGEPGSGKTVLAIVLTLGLLADRAPGDPVPVLLAASSWDPVEESLDDWSARTVATAYYNGREEIPRRLLDHGKVRLVLDGLDEVPEADRRAAVRGIDTALGRDRPIVVTCRAAEYAEVIGDGSPGLRAAVVTRVLPVAPEDASAYLREASTADWAPVFAAVGHDPGGDVALALSTPLMVSLARTVFQRLDADPIDLLDRDRFPSRHAVEDFLVDHLVDATYATPGTRAEAAARRSARAKRSLEFLARYMHRYRRRDLAWWRISDRLLSPWAAPVIGLGIGLCVSVLLSIGVGIGVLQSEAGALSQDLPLRAGMVIAVLATALWYGAAHRVPGRVAFSPQGWGPRFRAGFRTGAAFVAVPAVPLLLGRLILSYLEYGSLTYRAADLADLLAAAVVAVVAGTAFGVHQAVNALPRRSARSSPMELLRQDRRSVLVGGVVATAVAVLVSVPALRLGVVLETVYGGALSGIEPENGVLLAEQHHSSVDPTTAVVVMAVAVAVLVTLTRAWPRFAVTRLVLAVRRKTPLRLMRFLAEARNLGLLRQSGGVYQFRHVRLQERLQGGPTERRGAGRAMSPQRRKVVVFASIFALVAGTVLTIGTYNYLRCEPLLRLGGDVSKVRASTDAGSTCIGVVPESQWYGLPADHEVVDRLIAGNRRARDLGGGGVVGVIGSLRTGDGGSWRELSAGLLGVAEAQEQAPPTRPVRVVLVGYPNELPDAQYTAAARVAVAARREGAPLLGVVDLTSTWTTPLPEDLPGTSAVIVHAGGGDERYAASQVQLLRLRAVLAGDRPDLVDPWTLTFGCDGTAPRVLIRTSTALPPLEPGCGRQRPTVVVGGGDPESVGDLPAVEDGDVAYLAQAPDVACRCDVPATRRAHDLTRALAGEPGLRLSKGIRTGGRWEFAALG</sequence>
<feature type="transmembrane region" description="Helical" evidence="1">
    <location>
        <begin position="39"/>
        <end position="57"/>
    </location>
</feature>
<dbReference type="EMBL" id="FOGI01000006">
    <property type="protein sequence ID" value="SER94818.1"/>
    <property type="molecule type" value="Genomic_DNA"/>
</dbReference>
<dbReference type="InterPro" id="IPR007111">
    <property type="entry name" value="NACHT_NTPase"/>
</dbReference>
<dbReference type="Gene3D" id="3.40.50.300">
    <property type="entry name" value="P-loop containing nucleotide triphosphate hydrolases"/>
    <property type="match status" value="1"/>
</dbReference>